<protein>
    <submittedName>
        <fullName evidence="1">Uncharacterized protein</fullName>
    </submittedName>
</protein>
<dbReference type="EMBL" id="BKCN01000001">
    <property type="protein sequence ID" value="GER02567.1"/>
    <property type="molecule type" value="Genomic_DNA"/>
</dbReference>
<comment type="caution">
    <text evidence="1">The sequence shown here is derived from an EMBL/GenBank/DDBJ whole genome shotgun (WGS) entry which is preliminary data.</text>
</comment>
<evidence type="ECO:0000313" key="1">
    <source>
        <dbReference type="EMBL" id="GER02567.1"/>
    </source>
</evidence>
<accession>A0A5A7N3G0</accession>
<organism evidence="1 2">
    <name type="scientific">Iodidimonas nitroreducens</name>
    <dbReference type="NCBI Taxonomy" id="1236968"/>
    <lineage>
        <taxon>Bacteria</taxon>
        <taxon>Pseudomonadati</taxon>
        <taxon>Pseudomonadota</taxon>
        <taxon>Alphaproteobacteria</taxon>
        <taxon>Iodidimonadales</taxon>
        <taxon>Iodidimonadaceae</taxon>
        <taxon>Iodidimonas</taxon>
    </lineage>
</organism>
<dbReference type="AlphaFoldDB" id="A0A5A7N3G0"/>
<sequence>MLLPLDAVPRALAARDVRGMIKLVADKTIDRLLRGIGAKEGPAL</sequence>
<proteinExistence type="predicted"/>
<name>A0A5A7N3G0_9PROT</name>
<gene>
    <name evidence="1" type="ORF">JCM17846_02490</name>
</gene>
<reference evidence="1 2" key="1">
    <citation type="submission" date="2019-09" db="EMBL/GenBank/DDBJ databases">
        <title>NBRP : Genome information of microbial organism related human and environment.</title>
        <authorList>
            <person name="Hattori M."/>
            <person name="Oshima K."/>
            <person name="Inaba H."/>
            <person name="Suda W."/>
            <person name="Sakamoto M."/>
            <person name="Iino T."/>
            <person name="Kitahara M."/>
            <person name="Oshida Y."/>
            <person name="Iida T."/>
            <person name="Kudo T."/>
            <person name="Itoh T."/>
            <person name="Ohkuma M."/>
        </authorList>
    </citation>
    <scope>NUCLEOTIDE SEQUENCE [LARGE SCALE GENOMIC DNA]</scope>
    <source>
        <strain evidence="1 2">Q-1</strain>
    </source>
</reference>
<dbReference type="RefSeq" id="WP_313978201.1">
    <property type="nucleotide sequence ID" value="NZ_BKCN01000001.1"/>
</dbReference>
<keyword evidence="2" id="KW-1185">Reference proteome</keyword>
<dbReference type="Proteomes" id="UP000324996">
    <property type="component" value="Unassembled WGS sequence"/>
</dbReference>
<evidence type="ECO:0000313" key="2">
    <source>
        <dbReference type="Proteomes" id="UP000324996"/>
    </source>
</evidence>